<evidence type="ECO:0000256" key="3">
    <source>
        <dbReference type="ARBA" id="ARBA00022448"/>
    </source>
</evidence>
<dbReference type="OrthoDB" id="9800132at2"/>
<keyword evidence="5 10" id="KW-0812">Transmembrane</keyword>
<evidence type="ECO:0000256" key="1">
    <source>
        <dbReference type="ARBA" id="ARBA00004162"/>
    </source>
</evidence>
<evidence type="ECO:0000256" key="5">
    <source>
        <dbReference type="ARBA" id="ARBA00022692"/>
    </source>
</evidence>
<dbReference type="GO" id="GO:0015031">
    <property type="term" value="P:protein transport"/>
    <property type="evidence" value="ECO:0007669"/>
    <property type="project" value="UniProtKB-KW"/>
</dbReference>
<proteinExistence type="inferred from homology"/>
<dbReference type="InterPro" id="IPR003849">
    <property type="entry name" value="Preprotein_translocase_YajC"/>
</dbReference>
<reference evidence="11 12" key="1">
    <citation type="submission" date="2017-07" db="EMBL/GenBank/DDBJ databases">
        <title>Paenibacillus herberti R33 genome sequencing and assembly.</title>
        <authorList>
            <person name="Su W."/>
        </authorList>
    </citation>
    <scope>NUCLEOTIDE SEQUENCE [LARGE SCALE GENOMIC DNA]</scope>
    <source>
        <strain evidence="11 12">R33</strain>
    </source>
</reference>
<dbReference type="RefSeq" id="WP_089522375.1">
    <property type="nucleotide sequence ID" value="NZ_NMUQ01000001.1"/>
</dbReference>
<dbReference type="Proteomes" id="UP000215145">
    <property type="component" value="Unassembled WGS sequence"/>
</dbReference>
<evidence type="ECO:0000256" key="10">
    <source>
        <dbReference type="SAM" id="Phobius"/>
    </source>
</evidence>
<dbReference type="EMBL" id="NMUQ01000001">
    <property type="protein sequence ID" value="OXM15382.1"/>
    <property type="molecule type" value="Genomic_DNA"/>
</dbReference>
<evidence type="ECO:0000256" key="7">
    <source>
        <dbReference type="ARBA" id="ARBA00022989"/>
    </source>
</evidence>
<evidence type="ECO:0000256" key="9">
    <source>
        <dbReference type="ARBA" id="ARBA00023136"/>
    </source>
</evidence>
<gene>
    <name evidence="11" type="primary">yajC</name>
    <name evidence="11" type="ORF">CGZ75_01140</name>
</gene>
<name>A0A229NZM4_9BACL</name>
<accession>A0A229NZM4</accession>
<dbReference type="AlphaFoldDB" id="A0A229NZM4"/>
<comment type="caution">
    <text evidence="11">The sequence shown here is derived from an EMBL/GenBank/DDBJ whole genome shotgun (WGS) entry which is preliminary data.</text>
</comment>
<keyword evidence="9 10" id="KW-0472">Membrane</keyword>
<dbReference type="GO" id="GO:0005886">
    <property type="term" value="C:plasma membrane"/>
    <property type="evidence" value="ECO:0007669"/>
    <property type="project" value="UniProtKB-SubCell"/>
</dbReference>
<keyword evidence="6" id="KW-0653">Protein transport</keyword>
<dbReference type="PANTHER" id="PTHR33909:SF1">
    <property type="entry name" value="SEC TRANSLOCON ACCESSORY COMPLEX SUBUNIT YAJC"/>
    <property type="match status" value="1"/>
</dbReference>
<feature type="transmembrane region" description="Helical" evidence="10">
    <location>
        <begin position="12"/>
        <end position="31"/>
    </location>
</feature>
<sequence>MFLATGGGSGSPWGMILPFVLMFVVFYFLLIRPQQKKQKARNALLGSLKKGDRISTIGGMHGTITELTDDTAVLRVNDTTRITFERSAINTILHSAPAPSEVKAASVKEEKSDKVEPEGTL</sequence>
<dbReference type="Pfam" id="PF02699">
    <property type="entry name" value="YajC"/>
    <property type="match status" value="1"/>
</dbReference>
<protein>
    <submittedName>
        <fullName evidence="11">Preprotein translocase subunit YajC</fullName>
    </submittedName>
</protein>
<comment type="subcellular location">
    <subcellularLocation>
        <location evidence="1">Cell membrane</location>
        <topology evidence="1">Single-pass membrane protein</topology>
    </subcellularLocation>
</comment>
<organism evidence="11 12">
    <name type="scientific">Paenibacillus herberti</name>
    <dbReference type="NCBI Taxonomy" id="1619309"/>
    <lineage>
        <taxon>Bacteria</taxon>
        <taxon>Bacillati</taxon>
        <taxon>Bacillota</taxon>
        <taxon>Bacilli</taxon>
        <taxon>Bacillales</taxon>
        <taxon>Paenibacillaceae</taxon>
        <taxon>Paenibacillus</taxon>
    </lineage>
</organism>
<evidence type="ECO:0000313" key="12">
    <source>
        <dbReference type="Proteomes" id="UP000215145"/>
    </source>
</evidence>
<evidence type="ECO:0000256" key="4">
    <source>
        <dbReference type="ARBA" id="ARBA00022475"/>
    </source>
</evidence>
<dbReference type="SMART" id="SM01323">
    <property type="entry name" value="YajC"/>
    <property type="match status" value="1"/>
</dbReference>
<keyword evidence="3" id="KW-0813">Transport</keyword>
<dbReference type="PRINTS" id="PR01853">
    <property type="entry name" value="YAJCTRNLCASE"/>
</dbReference>
<dbReference type="NCBIfam" id="TIGR00739">
    <property type="entry name" value="yajC"/>
    <property type="match status" value="1"/>
</dbReference>
<evidence type="ECO:0000256" key="8">
    <source>
        <dbReference type="ARBA" id="ARBA00023010"/>
    </source>
</evidence>
<keyword evidence="8" id="KW-0811">Translocation</keyword>
<keyword evidence="7 10" id="KW-1133">Transmembrane helix</keyword>
<keyword evidence="4" id="KW-1003">Cell membrane</keyword>
<evidence type="ECO:0000256" key="2">
    <source>
        <dbReference type="ARBA" id="ARBA00006742"/>
    </source>
</evidence>
<evidence type="ECO:0000256" key="6">
    <source>
        <dbReference type="ARBA" id="ARBA00022927"/>
    </source>
</evidence>
<comment type="similarity">
    <text evidence="2">Belongs to the YajC family.</text>
</comment>
<dbReference type="PANTHER" id="PTHR33909">
    <property type="entry name" value="SEC TRANSLOCON ACCESSORY COMPLEX SUBUNIT YAJC"/>
    <property type="match status" value="1"/>
</dbReference>
<keyword evidence="12" id="KW-1185">Reference proteome</keyword>
<evidence type="ECO:0000313" key="11">
    <source>
        <dbReference type="EMBL" id="OXM15382.1"/>
    </source>
</evidence>